<keyword evidence="3" id="KW-1185">Reference proteome</keyword>
<feature type="region of interest" description="Disordered" evidence="1">
    <location>
        <begin position="73"/>
        <end position="110"/>
    </location>
</feature>
<evidence type="ECO:0000313" key="2">
    <source>
        <dbReference type="EMBL" id="KAJ7419234.1"/>
    </source>
</evidence>
<organism evidence="2 3">
    <name type="scientific">Willisornis vidua</name>
    <name type="common">Xingu scale-backed antbird</name>
    <dbReference type="NCBI Taxonomy" id="1566151"/>
    <lineage>
        <taxon>Eukaryota</taxon>
        <taxon>Metazoa</taxon>
        <taxon>Chordata</taxon>
        <taxon>Craniata</taxon>
        <taxon>Vertebrata</taxon>
        <taxon>Euteleostomi</taxon>
        <taxon>Archelosauria</taxon>
        <taxon>Archosauria</taxon>
        <taxon>Dinosauria</taxon>
        <taxon>Saurischia</taxon>
        <taxon>Theropoda</taxon>
        <taxon>Coelurosauria</taxon>
        <taxon>Aves</taxon>
        <taxon>Neognathae</taxon>
        <taxon>Neoaves</taxon>
        <taxon>Telluraves</taxon>
        <taxon>Australaves</taxon>
        <taxon>Passeriformes</taxon>
        <taxon>Thamnophilidae</taxon>
        <taxon>Willisornis</taxon>
    </lineage>
</organism>
<accession>A0ABQ9DGY5</accession>
<proteinExistence type="predicted"/>
<sequence>MHNRDKEDLREEIEDRKAAEFLLFLQIEKLQKQVQEEKKKTQNLEEKIEMMLMWAPHSPNPMQIRKLMVPPQDWDGNIWGDPGNCDEENDDPSFPSDYSEYGTIPIIKVD</sequence>
<evidence type="ECO:0000313" key="3">
    <source>
        <dbReference type="Proteomes" id="UP001145742"/>
    </source>
</evidence>
<protein>
    <submittedName>
        <fullName evidence="2">Uncharacterized protein</fullName>
    </submittedName>
</protein>
<comment type="caution">
    <text evidence="2">The sequence shown here is derived from an EMBL/GenBank/DDBJ whole genome shotgun (WGS) entry which is preliminary data.</text>
</comment>
<reference evidence="2" key="1">
    <citation type="submission" date="2019-10" db="EMBL/GenBank/DDBJ databases">
        <authorList>
            <person name="Soares A.E.R."/>
            <person name="Aleixo A."/>
            <person name="Schneider P."/>
            <person name="Miyaki C.Y."/>
            <person name="Schneider M.P."/>
            <person name="Mello C."/>
            <person name="Vasconcelos A.T.R."/>
        </authorList>
    </citation>
    <scope>NUCLEOTIDE SEQUENCE</scope>
    <source>
        <tissue evidence="2">Muscle</tissue>
    </source>
</reference>
<dbReference type="EMBL" id="WHWB01033540">
    <property type="protein sequence ID" value="KAJ7419234.1"/>
    <property type="molecule type" value="Genomic_DNA"/>
</dbReference>
<gene>
    <name evidence="2" type="ORF">WISP_55110</name>
</gene>
<name>A0ABQ9DGY5_9PASS</name>
<dbReference type="Proteomes" id="UP001145742">
    <property type="component" value="Unassembled WGS sequence"/>
</dbReference>
<evidence type="ECO:0000256" key="1">
    <source>
        <dbReference type="SAM" id="MobiDB-lite"/>
    </source>
</evidence>